<evidence type="ECO:0000313" key="2">
    <source>
        <dbReference type="Proteomes" id="UP000827872"/>
    </source>
</evidence>
<comment type="caution">
    <text evidence="1">The sequence shown here is derived from an EMBL/GenBank/DDBJ whole genome shotgun (WGS) entry which is preliminary data.</text>
</comment>
<organism evidence="1 2">
    <name type="scientific">Sphaerodactylus townsendi</name>
    <dbReference type="NCBI Taxonomy" id="933632"/>
    <lineage>
        <taxon>Eukaryota</taxon>
        <taxon>Metazoa</taxon>
        <taxon>Chordata</taxon>
        <taxon>Craniata</taxon>
        <taxon>Vertebrata</taxon>
        <taxon>Euteleostomi</taxon>
        <taxon>Lepidosauria</taxon>
        <taxon>Squamata</taxon>
        <taxon>Bifurcata</taxon>
        <taxon>Gekkota</taxon>
        <taxon>Sphaerodactylidae</taxon>
        <taxon>Sphaerodactylus</taxon>
    </lineage>
</organism>
<dbReference type="Proteomes" id="UP000827872">
    <property type="component" value="Linkage Group LG07"/>
</dbReference>
<protein>
    <submittedName>
        <fullName evidence="1">Alpha-(1,3)-fucosyltransferase 11</fullName>
    </submittedName>
</protein>
<gene>
    <name evidence="1" type="primary">FUT11</name>
    <name evidence="1" type="ORF">K3G42_028181</name>
</gene>
<sequence>MAPGRWGGGVWWSLAALLLALWASSGEASSSSSSDQCEAAASAAGGPCQEEGGGEAAAAAGSSWRRRSGAEAGDGARWASAPIVLWWSGGLFPHFPGPSARIWCPGGGRCVSTRERRVRAHRRTRALLFYGTDFRAYEAPLPRLPHQAWALFHEESPMNNYLLSHRPGIALFNLTATFRRGADYPLALQWLPGPAYLRRPPLAPLARKEDARRRGLAPVLYLQSHCNVPADRDRYVRQLMQHIQVSLMQHVQVSLMQHVQVSLMQHVQVSLMQHVQVSLMQHVQVSLMQHVQVSLMQHVQVSLMQHVQEERRLARGKPGAHTHTHTKAGMLTLLLLQVDSYGECLNNRELPTARLRDTSTATTEDPEFMAFISQYKFHLAMENAICHDYMTEKLWRPMHVGAVPVYRGSPSVRDWMPDNHSIILIDDFGSPKELAEYLDFLDRNPDEYVKYLDYKGPGGITNRFLLENLEKREWGVNDLTLPNYLNGFECFVCDRENARLAAEREHKRTRGKVPAPEPYIAQPSHMGCPPPAPGYGNIEDIPEGDSWKEMWLQDYWQSLDQSEALTAMIHHNESHQGRFWDYMHKIFLKRTRPN</sequence>
<proteinExistence type="predicted"/>
<evidence type="ECO:0000313" key="1">
    <source>
        <dbReference type="EMBL" id="KAH7995748.1"/>
    </source>
</evidence>
<reference evidence="1" key="1">
    <citation type="submission" date="2021-08" db="EMBL/GenBank/DDBJ databases">
        <title>The first chromosome-level gecko genome reveals the dynamic sex chromosomes of Neotropical dwarf geckos (Sphaerodactylidae: Sphaerodactylus).</title>
        <authorList>
            <person name="Pinto B.J."/>
            <person name="Keating S.E."/>
            <person name="Gamble T."/>
        </authorList>
    </citation>
    <scope>NUCLEOTIDE SEQUENCE</scope>
    <source>
        <strain evidence="1">TG3544</strain>
    </source>
</reference>
<accession>A0ACB8ET48</accession>
<name>A0ACB8ET48_9SAUR</name>
<keyword evidence="2" id="KW-1185">Reference proteome</keyword>
<dbReference type="EMBL" id="CM037620">
    <property type="protein sequence ID" value="KAH7995748.1"/>
    <property type="molecule type" value="Genomic_DNA"/>
</dbReference>